<reference evidence="1" key="1">
    <citation type="submission" date="2021-06" db="EMBL/GenBank/DDBJ databases">
        <authorList>
            <consortium name="GenomeTrakr network: Whole genome sequencing for foodborne pathogen traceback"/>
        </authorList>
    </citation>
    <scope>NUCLEOTIDE SEQUENCE</scope>
    <source>
        <strain evidence="1">RM7481</strain>
    </source>
</reference>
<name>A0A9P2UYI3_ECOLX</name>
<proteinExistence type="predicted"/>
<dbReference type="RefSeq" id="WP_001062242.1">
    <property type="nucleotide sequence ID" value="NZ_CP015832.1"/>
</dbReference>
<accession>A0A9P2UYI3</accession>
<evidence type="ECO:0000313" key="1">
    <source>
        <dbReference type="EMBL" id="EHR3605706.1"/>
    </source>
</evidence>
<dbReference type="EMBL" id="ABAZXH010000002">
    <property type="protein sequence ID" value="EHR3605706.1"/>
    <property type="molecule type" value="Genomic_DNA"/>
</dbReference>
<dbReference type="Proteomes" id="UP000695419">
    <property type="component" value="Unassembled WGS sequence"/>
</dbReference>
<protein>
    <submittedName>
        <fullName evidence="1">Uncharacterized protein</fullName>
    </submittedName>
</protein>
<dbReference type="AlphaFoldDB" id="A0A9P2UYI3"/>
<evidence type="ECO:0000313" key="2">
    <source>
        <dbReference type="Proteomes" id="UP000695419"/>
    </source>
</evidence>
<gene>
    <name evidence="1" type="ORF">KTM58_000803</name>
</gene>
<comment type="caution">
    <text evidence="1">The sequence shown here is derived from an EMBL/GenBank/DDBJ whole genome shotgun (WGS) entry which is preliminary data.</text>
</comment>
<organism evidence="1 2">
    <name type="scientific">Escherichia coli O157</name>
    <dbReference type="NCBI Taxonomy" id="1045010"/>
    <lineage>
        <taxon>Bacteria</taxon>
        <taxon>Pseudomonadati</taxon>
        <taxon>Pseudomonadota</taxon>
        <taxon>Gammaproteobacteria</taxon>
        <taxon>Enterobacterales</taxon>
        <taxon>Enterobacteriaceae</taxon>
        <taxon>Escherichia</taxon>
    </lineage>
</organism>
<sequence length="69" mass="8005">MAKHYNHLVKNAGYSVVTTMTSTSYAFLNQHLKTVKNTLKNIIFQRVREQSILSKLNKAISDYISEFLR</sequence>